<dbReference type="EMBL" id="UINC01029318">
    <property type="protein sequence ID" value="SVB11825.1"/>
    <property type="molecule type" value="Genomic_DNA"/>
</dbReference>
<evidence type="ECO:0000259" key="4">
    <source>
        <dbReference type="PROSITE" id="PS50932"/>
    </source>
</evidence>
<dbReference type="PANTHER" id="PTHR30146">
    <property type="entry name" value="LACI-RELATED TRANSCRIPTIONAL REPRESSOR"/>
    <property type="match status" value="1"/>
</dbReference>
<keyword evidence="1" id="KW-0805">Transcription regulation</keyword>
<evidence type="ECO:0000256" key="2">
    <source>
        <dbReference type="ARBA" id="ARBA00023125"/>
    </source>
</evidence>
<dbReference type="CDD" id="cd06267">
    <property type="entry name" value="PBP1_LacI_sugar_binding-like"/>
    <property type="match status" value="1"/>
</dbReference>
<dbReference type="InterPro" id="IPR046335">
    <property type="entry name" value="LacI/GalR-like_sensor"/>
</dbReference>
<keyword evidence="3" id="KW-0804">Transcription</keyword>
<dbReference type="CDD" id="cd01392">
    <property type="entry name" value="HTH_LacI"/>
    <property type="match status" value="1"/>
</dbReference>
<evidence type="ECO:0000256" key="3">
    <source>
        <dbReference type="ARBA" id="ARBA00023163"/>
    </source>
</evidence>
<protein>
    <recommendedName>
        <fullName evidence="4">HTH lacI-type domain-containing protein</fullName>
    </recommendedName>
</protein>
<gene>
    <name evidence="5" type="ORF">METZ01_LOCUS164679</name>
</gene>
<evidence type="ECO:0000313" key="5">
    <source>
        <dbReference type="EMBL" id="SVB11825.1"/>
    </source>
</evidence>
<dbReference type="Pfam" id="PF13377">
    <property type="entry name" value="Peripla_BP_3"/>
    <property type="match status" value="1"/>
</dbReference>
<dbReference type="SUPFAM" id="SSF47413">
    <property type="entry name" value="lambda repressor-like DNA-binding domains"/>
    <property type="match status" value="1"/>
</dbReference>
<dbReference type="SUPFAM" id="SSF53822">
    <property type="entry name" value="Periplasmic binding protein-like I"/>
    <property type="match status" value="1"/>
</dbReference>
<dbReference type="AlphaFoldDB" id="A0A382BDD1"/>
<dbReference type="Gene3D" id="1.10.260.40">
    <property type="entry name" value="lambda repressor-like DNA-binding domains"/>
    <property type="match status" value="1"/>
</dbReference>
<accession>A0A382BDD1</accession>
<dbReference type="InterPro" id="IPR028082">
    <property type="entry name" value="Peripla_BP_I"/>
</dbReference>
<dbReference type="SMART" id="SM00354">
    <property type="entry name" value="HTH_LACI"/>
    <property type="match status" value="1"/>
</dbReference>
<dbReference type="Gene3D" id="3.40.50.2300">
    <property type="match status" value="2"/>
</dbReference>
<sequence>MVRLKDIAREAGVSVMTVSKALRDAPDIATKTKLRIGDLAKRMGYTPNLGARSLRNQETRLLGLVIPATTDPIFARIVMAIDQRALEHGYELVLAHSWNQTEREETILRNLLSRRVDGIFLSPVYRNDPDVPAYKELQQSGIPTVIMGPLAEFCANFVNVQSLGNESAFGMTQHLIDLGHKRIAFFAGPRFSARAISRQEGYRRALRENGIDEDPGLVFNAGMTIAEGTNAAEHFLEEQAKATAVQTVNDLVAIGAANVFLERGLKIPGDLSVAGFGNILTSEHYRVPLTTVRQPKFRLGMAAFDTMLKLLAGERPESQRLLAEVLVRQSTGPVAK</sequence>
<keyword evidence="2" id="KW-0238">DNA-binding</keyword>
<dbReference type="GO" id="GO:0000976">
    <property type="term" value="F:transcription cis-regulatory region binding"/>
    <property type="evidence" value="ECO:0007669"/>
    <property type="project" value="TreeGrafter"/>
</dbReference>
<dbReference type="InterPro" id="IPR010982">
    <property type="entry name" value="Lambda_DNA-bd_dom_sf"/>
</dbReference>
<reference evidence="5" key="1">
    <citation type="submission" date="2018-05" db="EMBL/GenBank/DDBJ databases">
        <authorList>
            <person name="Lanie J.A."/>
            <person name="Ng W.-L."/>
            <person name="Kazmierczak K.M."/>
            <person name="Andrzejewski T.M."/>
            <person name="Davidsen T.M."/>
            <person name="Wayne K.J."/>
            <person name="Tettelin H."/>
            <person name="Glass J.I."/>
            <person name="Rusch D."/>
            <person name="Podicherti R."/>
            <person name="Tsui H.-C.T."/>
            <person name="Winkler M.E."/>
        </authorList>
    </citation>
    <scope>NUCLEOTIDE SEQUENCE</scope>
</reference>
<evidence type="ECO:0000256" key="1">
    <source>
        <dbReference type="ARBA" id="ARBA00023015"/>
    </source>
</evidence>
<proteinExistence type="predicted"/>
<feature type="domain" description="HTH lacI-type" evidence="4">
    <location>
        <begin position="2"/>
        <end position="56"/>
    </location>
</feature>
<dbReference type="PANTHER" id="PTHR30146:SF109">
    <property type="entry name" value="HTH-TYPE TRANSCRIPTIONAL REGULATOR GALS"/>
    <property type="match status" value="1"/>
</dbReference>
<dbReference type="GO" id="GO:0003700">
    <property type="term" value="F:DNA-binding transcription factor activity"/>
    <property type="evidence" value="ECO:0007669"/>
    <property type="project" value="TreeGrafter"/>
</dbReference>
<organism evidence="5">
    <name type="scientific">marine metagenome</name>
    <dbReference type="NCBI Taxonomy" id="408172"/>
    <lineage>
        <taxon>unclassified sequences</taxon>
        <taxon>metagenomes</taxon>
        <taxon>ecological metagenomes</taxon>
    </lineage>
</organism>
<dbReference type="PROSITE" id="PS00356">
    <property type="entry name" value="HTH_LACI_1"/>
    <property type="match status" value="1"/>
</dbReference>
<dbReference type="PROSITE" id="PS50932">
    <property type="entry name" value="HTH_LACI_2"/>
    <property type="match status" value="1"/>
</dbReference>
<name>A0A382BDD1_9ZZZZ</name>
<dbReference type="Pfam" id="PF00356">
    <property type="entry name" value="LacI"/>
    <property type="match status" value="1"/>
</dbReference>
<dbReference type="InterPro" id="IPR000843">
    <property type="entry name" value="HTH_LacI"/>
</dbReference>